<dbReference type="Gene3D" id="3.30.1230.10">
    <property type="entry name" value="YlxR-like"/>
    <property type="match status" value="1"/>
</dbReference>
<name>E0TEQ2_PARBH</name>
<proteinExistence type="predicted"/>
<dbReference type="RefSeq" id="WP_013299909.1">
    <property type="nucleotide sequence ID" value="NC_014414.1"/>
</dbReference>
<dbReference type="HOGENOM" id="CLU_091016_1_0_5"/>
<dbReference type="SUPFAM" id="SSF64376">
    <property type="entry name" value="YlxR-like"/>
    <property type="match status" value="1"/>
</dbReference>
<evidence type="ECO:0000259" key="1">
    <source>
        <dbReference type="Pfam" id="PF04296"/>
    </source>
</evidence>
<dbReference type="OrthoDB" id="9799836at2"/>
<gene>
    <name evidence="2" type="ordered locus">PB2503_04302</name>
</gene>
<dbReference type="InterPro" id="IPR037465">
    <property type="entry name" value="YlxR"/>
</dbReference>
<keyword evidence="3" id="KW-1185">Reference proteome</keyword>
<dbReference type="KEGG" id="pbr:PB2503_04302"/>
<dbReference type="Gene3D" id="3.30.1330.30">
    <property type="match status" value="1"/>
</dbReference>
<accession>E0TEQ2</accession>
<reference evidence="3" key="1">
    <citation type="submission" date="2010-08" db="EMBL/GenBank/DDBJ databases">
        <title>Genome sequence of Parvularcula bermudensis HTCC2503.</title>
        <authorList>
            <person name="Kang D.-M."/>
            <person name="Oh H.-M."/>
            <person name="Cho J.-C."/>
        </authorList>
    </citation>
    <scope>NUCLEOTIDE SEQUENCE [LARGE SCALE GENOMIC DNA]</scope>
    <source>
        <strain evidence="3">ATCC BAA-594 / HTCC2503 / KCTC 12087</strain>
    </source>
</reference>
<dbReference type="eggNOG" id="COG2740">
    <property type="taxonomic scope" value="Bacteria"/>
</dbReference>
<organism evidence="2 3">
    <name type="scientific">Parvularcula bermudensis (strain ATCC BAA-594 / HTCC2503 / KCTC 12087)</name>
    <dbReference type="NCBI Taxonomy" id="314260"/>
    <lineage>
        <taxon>Bacteria</taxon>
        <taxon>Pseudomonadati</taxon>
        <taxon>Pseudomonadota</taxon>
        <taxon>Alphaproteobacteria</taxon>
        <taxon>Parvularculales</taxon>
        <taxon>Parvularculaceae</taxon>
        <taxon>Parvularcula</taxon>
    </lineage>
</organism>
<dbReference type="InterPro" id="IPR029064">
    <property type="entry name" value="Ribosomal_eL30-like_sf"/>
</dbReference>
<dbReference type="InterPro" id="IPR035931">
    <property type="entry name" value="YlxR-like_sf"/>
</dbReference>
<dbReference type="Proteomes" id="UP000001302">
    <property type="component" value="Chromosome"/>
</dbReference>
<sequence length="206" mass="21784">MPSMTAARHNDRRCVATGAPLAPDQPALRFVRSPDGDLTFDAAAGLPGRGAWITADSDLLIKALKRKAFARSFKQATPLRPGLTEEAYCAEIFDVLRVRCFNRLGLARKAGQCLTGYEQVKAAAPRLLAYLSPRDAAPDGVERIARTLAAAGQGSHIRLPVEASELAASIGLEGVVHLGLTPGPVATPAVGEAKRFAAFAGDRFPI</sequence>
<dbReference type="InterPro" id="IPR007393">
    <property type="entry name" value="YlxR_dom"/>
</dbReference>
<reference evidence="2 3" key="2">
    <citation type="journal article" date="2011" name="J. Bacteriol.">
        <title>Complete genome sequence of strain HTCC2503T of Parvularcula bermudensis, the type species of the order "Parvularculales" in the class Alphaproteobacteria.</title>
        <authorList>
            <person name="Oh H.M."/>
            <person name="Kang I."/>
            <person name="Vergin K.L."/>
            <person name="Kang D."/>
            <person name="Rhee K.H."/>
            <person name="Giovannoni S.J."/>
            <person name="Cho J.C."/>
        </authorList>
    </citation>
    <scope>NUCLEOTIDE SEQUENCE [LARGE SCALE GENOMIC DNA]</scope>
    <source>
        <strain evidence="3">ATCC BAA-594 / HTCC2503 / KCTC 12087</strain>
    </source>
</reference>
<dbReference type="EMBL" id="CP002156">
    <property type="protein sequence ID" value="ADM08935.1"/>
    <property type="molecule type" value="Genomic_DNA"/>
</dbReference>
<feature type="domain" description="YlxR" evidence="1">
    <location>
        <begin position="12"/>
        <end position="78"/>
    </location>
</feature>
<evidence type="ECO:0000313" key="2">
    <source>
        <dbReference type="EMBL" id="ADM08935.1"/>
    </source>
</evidence>
<dbReference type="AlphaFoldDB" id="E0TEQ2"/>
<protein>
    <recommendedName>
        <fullName evidence="1">YlxR domain-containing protein</fullName>
    </recommendedName>
</protein>
<dbReference type="PANTHER" id="PTHR34215">
    <property type="entry name" value="BLL0784 PROTEIN"/>
    <property type="match status" value="1"/>
</dbReference>
<dbReference type="STRING" id="314260.PB2503_04302"/>
<dbReference type="Pfam" id="PF04296">
    <property type="entry name" value="YlxR"/>
    <property type="match status" value="1"/>
</dbReference>
<evidence type="ECO:0000313" key="3">
    <source>
        <dbReference type="Proteomes" id="UP000001302"/>
    </source>
</evidence>
<dbReference type="PANTHER" id="PTHR34215:SF1">
    <property type="entry name" value="YLXR DOMAIN-CONTAINING PROTEIN"/>
    <property type="match status" value="1"/>
</dbReference>